<protein>
    <submittedName>
        <fullName evidence="1">Uncharacterized protein</fullName>
    </submittedName>
</protein>
<organism evidence="1 2">
    <name type="scientific">Ilex paraguariensis</name>
    <name type="common">yerba mate</name>
    <dbReference type="NCBI Taxonomy" id="185542"/>
    <lineage>
        <taxon>Eukaryota</taxon>
        <taxon>Viridiplantae</taxon>
        <taxon>Streptophyta</taxon>
        <taxon>Embryophyta</taxon>
        <taxon>Tracheophyta</taxon>
        <taxon>Spermatophyta</taxon>
        <taxon>Magnoliopsida</taxon>
        <taxon>eudicotyledons</taxon>
        <taxon>Gunneridae</taxon>
        <taxon>Pentapetalae</taxon>
        <taxon>asterids</taxon>
        <taxon>campanulids</taxon>
        <taxon>Aquifoliales</taxon>
        <taxon>Aquifoliaceae</taxon>
        <taxon>Ilex</taxon>
    </lineage>
</organism>
<gene>
    <name evidence="1" type="ORF">ILEXP_LOCUS39897</name>
</gene>
<dbReference type="PANTHER" id="PTHR46368">
    <property type="match status" value="1"/>
</dbReference>
<dbReference type="PANTHER" id="PTHR46368:SF19">
    <property type="entry name" value="GFO_IDH_MOCA-LIKE OXIDOREDUCTASE N-TERMINAL DOMAIN-CONTAINING PROTEIN"/>
    <property type="match status" value="1"/>
</dbReference>
<proteinExistence type="predicted"/>
<dbReference type="AlphaFoldDB" id="A0ABC8TLS5"/>
<evidence type="ECO:0000313" key="1">
    <source>
        <dbReference type="EMBL" id="CAK9170415.1"/>
    </source>
</evidence>
<reference evidence="1 2" key="1">
    <citation type="submission" date="2024-02" db="EMBL/GenBank/DDBJ databases">
        <authorList>
            <person name="Vignale AGUSTIN F."/>
            <person name="Sosa J E."/>
            <person name="Modenutti C."/>
        </authorList>
    </citation>
    <scope>NUCLEOTIDE SEQUENCE [LARGE SCALE GENOMIC DNA]</scope>
</reference>
<evidence type="ECO:0000313" key="2">
    <source>
        <dbReference type="Proteomes" id="UP001642360"/>
    </source>
</evidence>
<name>A0ABC8TLS5_9AQUA</name>
<accession>A0ABC8TLS5</accession>
<comment type="caution">
    <text evidence="1">The sequence shown here is derived from an EMBL/GenBank/DDBJ whole genome shotgun (WGS) entry which is preliminary data.</text>
</comment>
<keyword evidence="2" id="KW-1185">Reference proteome</keyword>
<dbReference type="Gene3D" id="3.30.360.10">
    <property type="entry name" value="Dihydrodipicolinate Reductase, domain 2"/>
    <property type="match status" value="1"/>
</dbReference>
<dbReference type="EMBL" id="CAUOFW020005493">
    <property type="protein sequence ID" value="CAK9170415.1"/>
    <property type="molecule type" value="Genomic_DNA"/>
</dbReference>
<sequence length="101" mass="11081">MDITALGTNGYLRVHDFVIPFQEKGAPFYEASNSRFAKLSIGIEPVPSEHVIDTDLPLEALMVREFAILVAGINKKRKTQLAMDGVMASSEKGFEPVEVVS</sequence>
<dbReference type="Proteomes" id="UP001642360">
    <property type="component" value="Unassembled WGS sequence"/>
</dbReference>